<feature type="non-terminal residue" evidence="1">
    <location>
        <position position="1"/>
    </location>
</feature>
<comment type="caution">
    <text evidence="1">The sequence shown here is derived from an EMBL/GenBank/DDBJ whole genome shotgun (WGS) entry which is preliminary data.</text>
</comment>
<dbReference type="Pfam" id="PF17645">
    <property type="entry name" value="Amdase"/>
    <property type="match status" value="1"/>
</dbReference>
<dbReference type="InterPro" id="IPR029016">
    <property type="entry name" value="GAF-like_dom_sf"/>
</dbReference>
<dbReference type="PANTHER" id="PTHR40267:SF1">
    <property type="entry name" value="BLR3294 PROTEIN"/>
    <property type="match status" value="1"/>
</dbReference>
<evidence type="ECO:0000313" key="2">
    <source>
        <dbReference type="Proteomes" id="UP000258309"/>
    </source>
</evidence>
<reference evidence="1 2" key="1">
    <citation type="submission" date="2018-05" db="EMBL/GenBank/DDBJ databases">
        <title>Draft genome sequence of Scytalidium lignicola DSM 105466, a ubiquitous saprotrophic fungus.</title>
        <authorList>
            <person name="Buettner E."/>
            <person name="Gebauer A.M."/>
            <person name="Hofrichter M."/>
            <person name="Liers C."/>
            <person name="Kellner H."/>
        </authorList>
    </citation>
    <scope>NUCLEOTIDE SEQUENCE [LARGE SCALE GENOMIC DNA]</scope>
    <source>
        <strain evidence="1 2">DSM 105466</strain>
    </source>
</reference>
<sequence length="408" mass="44620">MSEPIFKVSSLKEFKKIGFITPSSNVALEIITTAILAQLPLVSCHYSRVSVTTTDIGAGAGSQFTVDALLQCAKLIANCPVETVLWNGTSESWTGEGYQAGVHIKDVIEKETGLPSSTSSMAQIDVLKLWKVKKIALATPYVEENNKRLKEYYGSCGFEVVNDSRLGIAKNNDIADTPLETIRQCIRDADHPDAECIVVPCTNFPAALVVEGLEEELGKPIFDSIIVTLWKALRLINIETPIHGWGLLLRANPVLDELNQVMADLRKKTNGSRTTLRMDIPKYNCVVERVVAQSTAPGIPSLRSSTAINQRAAATCQELQRTGKILIQGDTINADIPPPAALLAVYQVKAQMLIPLMLGKDALAWISIHYVPSTREWKKEEIQALIDAGKSVCGILRENGWADLTVNE</sequence>
<evidence type="ECO:0000313" key="1">
    <source>
        <dbReference type="EMBL" id="RFU26995.1"/>
    </source>
</evidence>
<dbReference type="EMBL" id="NCSJ02000229">
    <property type="protein sequence ID" value="RFU26995.1"/>
    <property type="molecule type" value="Genomic_DNA"/>
</dbReference>
<name>A0A3E2H0S6_SCYLI</name>
<dbReference type="AlphaFoldDB" id="A0A3E2H0S6"/>
<dbReference type="SUPFAM" id="SSF55781">
    <property type="entry name" value="GAF domain-like"/>
    <property type="match status" value="1"/>
</dbReference>
<feature type="non-terminal residue" evidence="1">
    <location>
        <position position="408"/>
    </location>
</feature>
<dbReference type="Gene3D" id="3.40.50.12500">
    <property type="match status" value="1"/>
</dbReference>
<organism evidence="1 2">
    <name type="scientific">Scytalidium lignicola</name>
    <name type="common">Hyphomycete</name>
    <dbReference type="NCBI Taxonomy" id="5539"/>
    <lineage>
        <taxon>Eukaryota</taxon>
        <taxon>Fungi</taxon>
        <taxon>Dikarya</taxon>
        <taxon>Ascomycota</taxon>
        <taxon>Pezizomycotina</taxon>
        <taxon>Leotiomycetes</taxon>
        <taxon>Leotiomycetes incertae sedis</taxon>
        <taxon>Scytalidium</taxon>
    </lineage>
</organism>
<dbReference type="STRING" id="5539.A0A3E2H0S6"/>
<dbReference type="InterPro" id="IPR026286">
    <property type="entry name" value="MaiA/AMDase"/>
</dbReference>
<accession>A0A3E2H0S6</accession>
<dbReference type="Gene3D" id="3.30.450.40">
    <property type="match status" value="1"/>
</dbReference>
<gene>
    <name evidence="1" type="ORF">B7463_g9356</name>
</gene>
<evidence type="ECO:0008006" key="3">
    <source>
        <dbReference type="Google" id="ProtNLM"/>
    </source>
</evidence>
<dbReference type="OrthoDB" id="414270at2759"/>
<protein>
    <recommendedName>
        <fullName evidence="3">Asp/Glu racemase</fullName>
    </recommendedName>
</protein>
<dbReference type="Proteomes" id="UP000258309">
    <property type="component" value="Unassembled WGS sequence"/>
</dbReference>
<dbReference type="PANTHER" id="PTHR40267">
    <property type="entry name" value="BLR3294 PROTEIN"/>
    <property type="match status" value="1"/>
</dbReference>
<dbReference type="InterPro" id="IPR053714">
    <property type="entry name" value="Iso_Racemase_Enz_sf"/>
</dbReference>
<proteinExistence type="predicted"/>
<keyword evidence="2" id="KW-1185">Reference proteome</keyword>